<keyword evidence="2" id="KW-1185">Reference proteome</keyword>
<evidence type="ECO:0000313" key="2">
    <source>
        <dbReference type="Proteomes" id="UP000194903"/>
    </source>
</evidence>
<dbReference type="Proteomes" id="UP000194903">
    <property type="component" value="Unassembled WGS sequence"/>
</dbReference>
<comment type="caution">
    <text evidence="1">The sequence shown here is derived from an EMBL/GenBank/DDBJ whole genome shotgun (WGS) entry which is preliminary data.</text>
</comment>
<organism evidence="1 2">
    <name type="scientific">Butyricicoccus porcorum</name>
    <dbReference type="NCBI Taxonomy" id="1945634"/>
    <lineage>
        <taxon>Bacteria</taxon>
        <taxon>Bacillati</taxon>
        <taxon>Bacillota</taxon>
        <taxon>Clostridia</taxon>
        <taxon>Eubacteriales</taxon>
        <taxon>Butyricicoccaceae</taxon>
        <taxon>Butyricicoccus</taxon>
    </lineage>
</organism>
<accession>A0A252F4C0</accession>
<reference evidence="1 2" key="1">
    <citation type="submission" date="2017-05" db="EMBL/GenBank/DDBJ databases">
        <title>Butyricicoccus porcorum sp. nov. a butyrate-producing bacterium from the swine intestinal tract.</title>
        <authorList>
            <person name="Trachsel J."/>
            <person name="Humphrey S."/>
            <person name="Allen H.K."/>
        </authorList>
    </citation>
    <scope>NUCLEOTIDE SEQUENCE [LARGE SCALE GENOMIC DNA]</scope>
    <source>
        <strain evidence="1">BB10</strain>
    </source>
</reference>
<sequence>MTSLLCRAETAAQRCNVHAYAREFCKNHTEFLNKLSLRALWLSYGKDDTFARENAKKYGIDMIL</sequence>
<dbReference type="EMBL" id="NHOC01000005">
    <property type="protein sequence ID" value="OUM20571.1"/>
    <property type="molecule type" value="Genomic_DNA"/>
</dbReference>
<evidence type="ECO:0000313" key="1">
    <source>
        <dbReference type="EMBL" id="OUM20571.1"/>
    </source>
</evidence>
<name>A0A252F4C0_9FIRM</name>
<protein>
    <submittedName>
        <fullName evidence="1">Uncharacterized protein</fullName>
    </submittedName>
</protein>
<gene>
    <name evidence="1" type="ORF">CBW42_07005</name>
</gene>
<proteinExistence type="predicted"/>
<dbReference type="AlphaFoldDB" id="A0A252F4C0"/>